<sequence>MSAVALLSVHLMYGTLVIYFNSISSVIVGKSARMSSLILESLVEPLGSCEWRISPFFHRRLTRYWYRSNQ</sequence>
<dbReference type="Proteomes" id="UP001301769">
    <property type="component" value="Unassembled WGS sequence"/>
</dbReference>
<name>A0AAN6YA14_9PEZI</name>
<keyword evidence="1" id="KW-0472">Membrane</keyword>
<dbReference type="EMBL" id="MU858089">
    <property type="protein sequence ID" value="KAK4214710.1"/>
    <property type="molecule type" value="Genomic_DNA"/>
</dbReference>
<keyword evidence="1" id="KW-1133">Transmembrane helix</keyword>
<accession>A0AAN6YA14</accession>
<protein>
    <submittedName>
        <fullName evidence="2">Uncharacterized protein</fullName>
    </submittedName>
</protein>
<dbReference type="AlphaFoldDB" id="A0AAN6YA14"/>
<reference evidence="2" key="1">
    <citation type="journal article" date="2023" name="Mol. Phylogenet. Evol.">
        <title>Genome-scale phylogeny and comparative genomics of the fungal order Sordariales.</title>
        <authorList>
            <person name="Hensen N."/>
            <person name="Bonometti L."/>
            <person name="Westerberg I."/>
            <person name="Brannstrom I.O."/>
            <person name="Guillou S."/>
            <person name="Cros-Aarteil S."/>
            <person name="Calhoun S."/>
            <person name="Haridas S."/>
            <person name="Kuo A."/>
            <person name="Mondo S."/>
            <person name="Pangilinan J."/>
            <person name="Riley R."/>
            <person name="LaButti K."/>
            <person name="Andreopoulos B."/>
            <person name="Lipzen A."/>
            <person name="Chen C."/>
            <person name="Yan M."/>
            <person name="Daum C."/>
            <person name="Ng V."/>
            <person name="Clum A."/>
            <person name="Steindorff A."/>
            <person name="Ohm R.A."/>
            <person name="Martin F."/>
            <person name="Silar P."/>
            <person name="Natvig D.O."/>
            <person name="Lalanne C."/>
            <person name="Gautier V."/>
            <person name="Ament-Velasquez S.L."/>
            <person name="Kruys A."/>
            <person name="Hutchinson M.I."/>
            <person name="Powell A.J."/>
            <person name="Barry K."/>
            <person name="Miller A.N."/>
            <person name="Grigoriev I.V."/>
            <person name="Debuchy R."/>
            <person name="Gladieux P."/>
            <person name="Hiltunen Thoren M."/>
            <person name="Johannesson H."/>
        </authorList>
    </citation>
    <scope>NUCLEOTIDE SEQUENCE</scope>
    <source>
        <strain evidence="2">PSN293</strain>
    </source>
</reference>
<evidence type="ECO:0000313" key="3">
    <source>
        <dbReference type="Proteomes" id="UP001301769"/>
    </source>
</evidence>
<organism evidence="2 3">
    <name type="scientific">Rhypophila decipiens</name>
    <dbReference type="NCBI Taxonomy" id="261697"/>
    <lineage>
        <taxon>Eukaryota</taxon>
        <taxon>Fungi</taxon>
        <taxon>Dikarya</taxon>
        <taxon>Ascomycota</taxon>
        <taxon>Pezizomycotina</taxon>
        <taxon>Sordariomycetes</taxon>
        <taxon>Sordariomycetidae</taxon>
        <taxon>Sordariales</taxon>
        <taxon>Naviculisporaceae</taxon>
        <taxon>Rhypophila</taxon>
    </lineage>
</organism>
<keyword evidence="3" id="KW-1185">Reference proteome</keyword>
<evidence type="ECO:0000313" key="2">
    <source>
        <dbReference type="EMBL" id="KAK4214710.1"/>
    </source>
</evidence>
<proteinExistence type="predicted"/>
<evidence type="ECO:0000256" key="1">
    <source>
        <dbReference type="SAM" id="Phobius"/>
    </source>
</evidence>
<reference evidence="2" key="2">
    <citation type="submission" date="2023-05" db="EMBL/GenBank/DDBJ databases">
        <authorList>
            <consortium name="Lawrence Berkeley National Laboratory"/>
            <person name="Steindorff A."/>
            <person name="Hensen N."/>
            <person name="Bonometti L."/>
            <person name="Westerberg I."/>
            <person name="Brannstrom I.O."/>
            <person name="Guillou S."/>
            <person name="Cros-Aarteil S."/>
            <person name="Calhoun S."/>
            <person name="Haridas S."/>
            <person name="Kuo A."/>
            <person name="Mondo S."/>
            <person name="Pangilinan J."/>
            <person name="Riley R."/>
            <person name="Labutti K."/>
            <person name="Andreopoulos B."/>
            <person name="Lipzen A."/>
            <person name="Chen C."/>
            <person name="Yanf M."/>
            <person name="Daum C."/>
            <person name="Ng V."/>
            <person name="Clum A."/>
            <person name="Ohm R."/>
            <person name="Martin F."/>
            <person name="Silar P."/>
            <person name="Natvig D."/>
            <person name="Lalanne C."/>
            <person name="Gautier V."/>
            <person name="Ament-Velasquez S.L."/>
            <person name="Kruys A."/>
            <person name="Hutchinson M.I."/>
            <person name="Powell A.J."/>
            <person name="Barry K."/>
            <person name="Miller A.N."/>
            <person name="Grigoriev I.V."/>
            <person name="Debuchy R."/>
            <person name="Gladieux P."/>
            <person name="Thoren M.H."/>
            <person name="Johannesson H."/>
        </authorList>
    </citation>
    <scope>NUCLEOTIDE SEQUENCE</scope>
    <source>
        <strain evidence="2">PSN293</strain>
    </source>
</reference>
<gene>
    <name evidence="2" type="ORF">QBC37DRAFT_460897</name>
</gene>
<feature type="transmembrane region" description="Helical" evidence="1">
    <location>
        <begin position="6"/>
        <end position="28"/>
    </location>
</feature>
<keyword evidence="1" id="KW-0812">Transmembrane</keyword>
<comment type="caution">
    <text evidence="2">The sequence shown here is derived from an EMBL/GenBank/DDBJ whole genome shotgun (WGS) entry which is preliminary data.</text>
</comment>